<dbReference type="Proteomes" id="UP000190162">
    <property type="component" value="Unassembled WGS sequence"/>
</dbReference>
<accession>A0A1T4U0N8</accession>
<protein>
    <submittedName>
        <fullName evidence="1">Uncharacterized protein</fullName>
    </submittedName>
</protein>
<dbReference type="AlphaFoldDB" id="A0A1T4U0N8"/>
<evidence type="ECO:0000313" key="2">
    <source>
        <dbReference type="Proteomes" id="UP000190162"/>
    </source>
</evidence>
<dbReference type="EMBL" id="FUXU01000004">
    <property type="protein sequence ID" value="SKA46275.1"/>
    <property type="molecule type" value="Genomic_DNA"/>
</dbReference>
<sequence>MHENDENFTLEAWVATNKSDLSSASVTITDNDPAEVGMRLCSNGSWTTPTNSLTWCSENDDVTWIGDYHNSTHTSRYEGAIDGLSIGSASTLNYKILSTQDIGGLSRFTVEMDYGSGWVVVGNYQSRVYSKPTTVSYTYDFTPVSTQANFRLTWNITSDRPDGGDDISIGLENVTW</sequence>
<reference evidence="2" key="1">
    <citation type="submission" date="2017-02" db="EMBL/GenBank/DDBJ databases">
        <authorList>
            <person name="Varghese N."/>
            <person name="Submissions S."/>
        </authorList>
    </citation>
    <scope>NUCLEOTIDE SEQUENCE [LARGE SCALE GENOMIC DNA]</scope>
    <source>
        <strain evidence="2">DSM 22720</strain>
    </source>
</reference>
<keyword evidence="2" id="KW-1185">Reference proteome</keyword>
<proteinExistence type="predicted"/>
<evidence type="ECO:0000313" key="1">
    <source>
        <dbReference type="EMBL" id="SKA46275.1"/>
    </source>
</evidence>
<name>A0A1T4U0N8_9GAMM</name>
<gene>
    <name evidence="1" type="ORF">SAMN02745132_00478</name>
</gene>
<organism evidence="1 2">
    <name type="scientific">Enterovibrio nigricans DSM 22720</name>
    <dbReference type="NCBI Taxonomy" id="1121868"/>
    <lineage>
        <taxon>Bacteria</taxon>
        <taxon>Pseudomonadati</taxon>
        <taxon>Pseudomonadota</taxon>
        <taxon>Gammaproteobacteria</taxon>
        <taxon>Vibrionales</taxon>
        <taxon>Vibrionaceae</taxon>
        <taxon>Enterovibrio</taxon>
    </lineage>
</organism>